<comment type="subcellular location">
    <subcellularLocation>
        <location evidence="1">Nucleus</location>
    </subcellularLocation>
</comment>
<dbReference type="GO" id="GO:0005634">
    <property type="term" value="C:nucleus"/>
    <property type="evidence" value="ECO:0007669"/>
    <property type="project" value="UniProtKB-SubCell"/>
</dbReference>
<keyword evidence="5" id="KW-0539">Nucleus</keyword>
<reference evidence="9" key="2">
    <citation type="submission" date="2021-05" db="UniProtKB">
        <authorList>
            <consortium name="EnsemblPlants"/>
        </authorList>
    </citation>
    <scope>IDENTIFICATION</scope>
    <source>
        <strain evidence="9">subsp. malaccensis</strain>
    </source>
</reference>
<dbReference type="FunCoup" id="A0A804L282">
    <property type="interactions" value="5"/>
</dbReference>
<dbReference type="InterPro" id="IPR036236">
    <property type="entry name" value="Znf_C2H2_sf"/>
</dbReference>
<evidence type="ECO:0000256" key="4">
    <source>
        <dbReference type="ARBA" id="ARBA00022833"/>
    </source>
</evidence>
<dbReference type="GO" id="GO:0009788">
    <property type="term" value="P:negative regulation of abscisic acid-activated signaling pathway"/>
    <property type="evidence" value="ECO:0007669"/>
    <property type="project" value="InterPro"/>
</dbReference>
<organism evidence="9 10">
    <name type="scientific">Musa acuminata subsp. malaccensis</name>
    <name type="common">Wild banana</name>
    <name type="synonym">Musa malaccensis</name>
    <dbReference type="NCBI Taxonomy" id="214687"/>
    <lineage>
        <taxon>Eukaryota</taxon>
        <taxon>Viridiplantae</taxon>
        <taxon>Streptophyta</taxon>
        <taxon>Embryophyta</taxon>
        <taxon>Tracheophyta</taxon>
        <taxon>Spermatophyta</taxon>
        <taxon>Magnoliopsida</taxon>
        <taxon>Liliopsida</taxon>
        <taxon>Zingiberales</taxon>
        <taxon>Musaceae</taxon>
        <taxon>Musa</taxon>
    </lineage>
</organism>
<keyword evidence="3 6" id="KW-0863">Zinc-finger</keyword>
<protein>
    <submittedName>
        <fullName evidence="8">(wild Malaysian banana) hypothetical protein</fullName>
    </submittedName>
</protein>
<evidence type="ECO:0000256" key="1">
    <source>
        <dbReference type="ARBA" id="ARBA00004123"/>
    </source>
</evidence>
<dbReference type="EMBL" id="HG996476">
    <property type="protein sequence ID" value="CAG1855092.1"/>
    <property type="molecule type" value="Genomic_DNA"/>
</dbReference>
<evidence type="ECO:0000256" key="6">
    <source>
        <dbReference type="PROSITE-ProRule" id="PRU00042"/>
    </source>
</evidence>
<dbReference type="Proteomes" id="UP000012960">
    <property type="component" value="Unplaced"/>
</dbReference>
<evidence type="ECO:0000313" key="10">
    <source>
        <dbReference type="Proteomes" id="UP000012960"/>
    </source>
</evidence>
<dbReference type="AlphaFoldDB" id="A0A804L282"/>
<accession>A0A804L282</accession>
<feature type="domain" description="C2H2-type" evidence="7">
    <location>
        <begin position="28"/>
        <end position="55"/>
    </location>
</feature>
<evidence type="ECO:0000259" key="7">
    <source>
        <dbReference type="PROSITE" id="PS50157"/>
    </source>
</evidence>
<reference evidence="8" key="1">
    <citation type="submission" date="2021-03" db="EMBL/GenBank/DDBJ databases">
        <authorList>
            <consortium name="Genoscope - CEA"/>
            <person name="William W."/>
        </authorList>
    </citation>
    <scope>NUCLEOTIDE SEQUENCE</scope>
    <source>
        <strain evidence="8">Doubled-haploid Pahang</strain>
    </source>
</reference>
<dbReference type="OrthoDB" id="1933825at2759"/>
<dbReference type="SUPFAM" id="SSF57667">
    <property type="entry name" value="beta-beta-alpha zinc fingers"/>
    <property type="match status" value="1"/>
</dbReference>
<proteinExistence type="predicted"/>
<evidence type="ECO:0000313" key="9">
    <source>
        <dbReference type="EnsemblPlants" id="Ma10_p30810.1"/>
    </source>
</evidence>
<dbReference type="PANTHER" id="PTHR47287">
    <property type="entry name" value="C2H2 AND C2HC ZINC FINGERS SUPERFAMILY PROTEIN"/>
    <property type="match status" value="1"/>
</dbReference>
<evidence type="ECO:0000313" key="8">
    <source>
        <dbReference type="EMBL" id="CAG1855092.1"/>
    </source>
</evidence>
<dbReference type="Gene3D" id="3.30.160.60">
    <property type="entry name" value="Classic Zinc Finger"/>
    <property type="match status" value="1"/>
</dbReference>
<evidence type="ECO:0000256" key="2">
    <source>
        <dbReference type="ARBA" id="ARBA00022723"/>
    </source>
</evidence>
<dbReference type="EnsemblPlants" id="Ma10_t30810.1">
    <property type="protein sequence ID" value="Ma10_p30810.1"/>
    <property type="gene ID" value="Ma10_g30810"/>
</dbReference>
<dbReference type="InterPro" id="IPR013087">
    <property type="entry name" value="Znf_C2H2_type"/>
</dbReference>
<dbReference type="GO" id="GO:0008270">
    <property type="term" value="F:zinc ion binding"/>
    <property type="evidence" value="ECO:0007669"/>
    <property type="project" value="UniProtKB-KW"/>
</dbReference>
<dbReference type="PROSITE" id="PS50157">
    <property type="entry name" value="ZINC_FINGER_C2H2_2"/>
    <property type="match status" value="1"/>
</dbReference>
<evidence type="ECO:0000256" key="3">
    <source>
        <dbReference type="ARBA" id="ARBA00022771"/>
    </source>
</evidence>
<dbReference type="PROSITE" id="PS00028">
    <property type="entry name" value="ZINC_FINGER_C2H2_1"/>
    <property type="match status" value="1"/>
</dbReference>
<dbReference type="InterPro" id="IPR044246">
    <property type="entry name" value="ZFP3-like"/>
</dbReference>
<keyword evidence="2" id="KW-0479">Metal-binding</keyword>
<dbReference type="Gramene" id="Ma10_t30810.1">
    <property type="protein sequence ID" value="Ma10_p30810.1"/>
    <property type="gene ID" value="Ma10_g30810"/>
</dbReference>
<dbReference type="PANTHER" id="PTHR47287:SF15">
    <property type="entry name" value="ZINC FINGER PROTEIN 3-LIKE"/>
    <property type="match status" value="1"/>
</dbReference>
<gene>
    <name evidence="8" type="ORF">GSMUA_333180.1</name>
</gene>
<keyword evidence="4" id="KW-0862">Zinc</keyword>
<keyword evidence="10" id="KW-1185">Reference proteome</keyword>
<name>A0A804L282_MUSAM</name>
<sequence length="143" mass="16226">MEVELEAYDLNLELALQPMSPPEPQRFFSCHYCNRKFYSSQALGGHQNAHKLERSLAKRRREMPTAVGPHAGMSLAGVGDGSAFGRHSMVEFMKEHYSRHDVGLGKVTTVAWRETTEQKWWGFYGPLEDKGKTAEEIDLSLKL</sequence>
<evidence type="ECO:0000256" key="5">
    <source>
        <dbReference type="ARBA" id="ARBA00023242"/>
    </source>
</evidence>